<organism evidence="7 8">
    <name type="scientific">Cricetulus griseus</name>
    <name type="common">Chinese hamster</name>
    <name type="synonym">Cricetulus barabensis griseus</name>
    <dbReference type="NCBI Taxonomy" id="10029"/>
    <lineage>
        <taxon>Eukaryota</taxon>
        <taxon>Metazoa</taxon>
        <taxon>Chordata</taxon>
        <taxon>Craniata</taxon>
        <taxon>Vertebrata</taxon>
        <taxon>Euteleostomi</taxon>
        <taxon>Mammalia</taxon>
        <taxon>Eutheria</taxon>
        <taxon>Euarchontoglires</taxon>
        <taxon>Glires</taxon>
        <taxon>Rodentia</taxon>
        <taxon>Myomorpha</taxon>
        <taxon>Muroidea</taxon>
        <taxon>Cricetidae</taxon>
        <taxon>Cricetinae</taxon>
        <taxon>Cricetulus</taxon>
    </lineage>
</organism>
<feature type="domain" description="Lipocalin/cytosolic fatty-acid binding" evidence="6">
    <location>
        <begin position="30"/>
        <end position="169"/>
    </location>
</feature>
<dbReference type="Pfam" id="PF00061">
    <property type="entry name" value="Lipocalin"/>
    <property type="match status" value="1"/>
</dbReference>
<proteinExistence type="inferred from homology"/>
<evidence type="ECO:0000256" key="2">
    <source>
        <dbReference type="ARBA" id="ARBA00006889"/>
    </source>
</evidence>
<dbReference type="Gene3D" id="2.40.128.20">
    <property type="match status" value="1"/>
</dbReference>
<evidence type="ECO:0000256" key="1">
    <source>
        <dbReference type="ARBA" id="ARBA00004613"/>
    </source>
</evidence>
<dbReference type="Ensembl" id="ENSCGRT00001000261.1">
    <property type="protein sequence ID" value="ENSCGRP00001000237.1"/>
    <property type="gene ID" value="ENSCGRG00001000213.1"/>
</dbReference>
<keyword evidence="4" id="KW-1015">Disulfide bond</keyword>
<evidence type="ECO:0000256" key="4">
    <source>
        <dbReference type="ARBA" id="ARBA00023157"/>
    </source>
</evidence>
<accession>A0A8C2LDC7</accession>
<dbReference type="PANTHER" id="PTHR11430">
    <property type="entry name" value="LIPOCALIN"/>
    <property type="match status" value="1"/>
</dbReference>
<keyword evidence="5" id="KW-0732">Signal</keyword>
<dbReference type="AlphaFoldDB" id="A0A8C2LDC7"/>
<reference evidence="7" key="2">
    <citation type="submission" date="2025-09" db="UniProtKB">
        <authorList>
            <consortium name="Ensembl"/>
        </authorList>
    </citation>
    <scope>IDENTIFICATION</scope>
</reference>
<dbReference type="PANTHER" id="PTHR11430:SF65">
    <property type="entry name" value="ODORANT-BINDING PROTEIN 1A-RELATED"/>
    <property type="match status" value="1"/>
</dbReference>
<keyword evidence="3" id="KW-0964">Secreted</keyword>
<dbReference type="PRINTS" id="PR01173">
    <property type="entry name" value="ODORANTBNDNG"/>
</dbReference>
<dbReference type="GO" id="GO:0036094">
    <property type="term" value="F:small molecule binding"/>
    <property type="evidence" value="ECO:0007669"/>
    <property type="project" value="InterPro"/>
</dbReference>
<evidence type="ECO:0000259" key="6">
    <source>
        <dbReference type="Pfam" id="PF00061"/>
    </source>
</evidence>
<dbReference type="GO" id="GO:0005549">
    <property type="term" value="F:odorant binding"/>
    <property type="evidence" value="ECO:0007669"/>
    <property type="project" value="TreeGrafter"/>
</dbReference>
<name>A0A8C2LDC7_CRIGR</name>
<sequence>MVKFLLLAFALSVSCAHHKIPEISPSEVDGKWRTLYIGADNTEKVIQGGPLRAYFRHMECSDECQTLTITFNTKEEGKCQTHTVVGRKDEDGQYKTGFSGNNDFHVVEKADGIIIFHNVNVDSSGKKTNVILVAGKGKSLSKEQKERLENIAKEFDISKENIQHLVPTDTCDQ</sequence>
<reference evidence="7" key="1">
    <citation type="submission" date="2025-08" db="UniProtKB">
        <authorList>
            <consortium name="Ensembl"/>
        </authorList>
    </citation>
    <scope>IDENTIFICATION</scope>
</reference>
<dbReference type="GO" id="GO:0005615">
    <property type="term" value="C:extracellular space"/>
    <property type="evidence" value="ECO:0007669"/>
    <property type="project" value="UniProtKB-ARBA"/>
</dbReference>
<dbReference type="FunFam" id="2.40.128.20:FF:000008">
    <property type="entry name" value="Major urinary protein"/>
    <property type="match status" value="1"/>
</dbReference>
<dbReference type="OMA" id="WHTISIA"/>
<dbReference type="InterPro" id="IPR002345">
    <property type="entry name" value="Lipocalin"/>
</dbReference>
<evidence type="ECO:0000313" key="8">
    <source>
        <dbReference type="Proteomes" id="UP000694386"/>
    </source>
</evidence>
<comment type="subcellular location">
    <subcellularLocation>
        <location evidence="1">Secreted</location>
    </subcellularLocation>
</comment>
<dbReference type="PROSITE" id="PS51257">
    <property type="entry name" value="PROKAR_LIPOPROTEIN"/>
    <property type="match status" value="1"/>
</dbReference>
<feature type="signal peptide" evidence="5">
    <location>
        <begin position="1"/>
        <end position="16"/>
    </location>
</feature>
<evidence type="ECO:0000256" key="3">
    <source>
        <dbReference type="ARBA" id="ARBA00022525"/>
    </source>
</evidence>
<evidence type="ECO:0000313" key="7">
    <source>
        <dbReference type="Ensembl" id="ENSCGRP00001000237.1"/>
    </source>
</evidence>
<dbReference type="InterPro" id="IPR002448">
    <property type="entry name" value="OBP-like"/>
</dbReference>
<feature type="chain" id="PRO_5034544619" evidence="5">
    <location>
        <begin position="17"/>
        <end position="173"/>
    </location>
</feature>
<dbReference type="InterPro" id="IPR000566">
    <property type="entry name" value="Lipocln_cytosolic_FA-bd_dom"/>
</dbReference>
<protein>
    <submittedName>
        <fullName evidence="7">Female-specific lacrimal gland protein</fullName>
    </submittedName>
</protein>
<dbReference type="Proteomes" id="UP000694386">
    <property type="component" value="Unplaced"/>
</dbReference>
<dbReference type="CDD" id="cd19427">
    <property type="entry name" value="lipocalin_OBP-like"/>
    <property type="match status" value="1"/>
</dbReference>
<evidence type="ECO:0000256" key="5">
    <source>
        <dbReference type="SAM" id="SignalP"/>
    </source>
</evidence>
<dbReference type="GeneTree" id="ENSGT01050000244868"/>
<dbReference type="InterPro" id="IPR012674">
    <property type="entry name" value="Calycin"/>
</dbReference>
<comment type="similarity">
    <text evidence="2">Belongs to the calycin superfamily. Lipocalin family.</text>
</comment>
<dbReference type="SUPFAM" id="SSF50814">
    <property type="entry name" value="Lipocalins"/>
    <property type="match status" value="1"/>
</dbReference>